<dbReference type="PANTHER" id="PTHR18968:SF142">
    <property type="entry name" value="ACETOLACTATE SYNTHASE"/>
    <property type="match status" value="1"/>
</dbReference>
<dbReference type="Pfam" id="PF02776">
    <property type="entry name" value="TPP_enzyme_N"/>
    <property type="match status" value="1"/>
</dbReference>
<dbReference type="InterPro" id="IPR029035">
    <property type="entry name" value="DHS-like_NAD/FAD-binding_dom"/>
</dbReference>
<dbReference type="Pfam" id="PF00205">
    <property type="entry name" value="TPP_enzyme_M"/>
    <property type="match status" value="1"/>
</dbReference>
<feature type="domain" description="Thiamine pyrophosphate enzyme TPP-binding" evidence="6">
    <location>
        <begin position="655"/>
        <end position="791"/>
    </location>
</feature>
<dbReference type="EMBL" id="CP101620">
    <property type="protein sequence ID" value="UTY38129.1"/>
    <property type="molecule type" value="Genomic_DNA"/>
</dbReference>
<dbReference type="SUPFAM" id="SSF52518">
    <property type="entry name" value="Thiamin diphosphate-binding fold (THDP-binding)"/>
    <property type="match status" value="2"/>
</dbReference>
<dbReference type="CDD" id="cd00568">
    <property type="entry name" value="TPP_enzymes"/>
    <property type="match status" value="1"/>
</dbReference>
<name>A0ABY5I136_9FIRM</name>
<comment type="similarity">
    <text evidence="1 3">Belongs to the TPP enzyme family.</text>
</comment>
<dbReference type="Pfam" id="PF02775">
    <property type="entry name" value="TPP_enzyme_C"/>
    <property type="match status" value="1"/>
</dbReference>
<feature type="domain" description="NAD-dependent epimerase/dehydratase" evidence="5">
    <location>
        <begin position="2"/>
        <end position="175"/>
    </location>
</feature>
<dbReference type="Gene3D" id="3.40.50.720">
    <property type="entry name" value="NAD(P)-binding Rossmann-like Domain"/>
    <property type="match status" value="1"/>
</dbReference>
<keyword evidence="9" id="KW-1185">Reference proteome</keyword>
<dbReference type="InterPro" id="IPR029061">
    <property type="entry name" value="THDP-binding"/>
</dbReference>
<evidence type="ECO:0000259" key="6">
    <source>
        <dbReference type="Pfam" id="PF02775"/>
    </source>
</evidence>
<evidence type="ECO:0000256" key="3">
    <source>
        <dbReference type="RuleBase" id="RU362132"/>
    </source>
</evidence>
<dbReference type="Pfam" id="PF01370">
    <property type="entry name" value="Epimerase"/>
    <property type="match status" value="1"/>
</dbReference>
<dbReference type="Gene3D" id="3.40.50.1220">
    <property type="entry name" value="TPP-binding domain"/>
    <property type="match status" value="1"/>
</dbReference>
<proteinExistence type="inferred from homology"/>
<feature type="domain" description="Thiamine pyrophosphate enzyme central" evidence="4">
    <location>
        <begin position="445"/>
        <end position="573"/>
    </location>
</feature>
<keyword evidence="2 3" id="KW-0786">Thiamine pyrophosphate</keyword>
<evidence type="ECO:0000259" key="5">
    <source>
        <dbReference type="Pfam" id="PF01370"/>
    </source>
</evidence>
<reference evidence="8" key="1">
    <citation type="submission" date="2022-07" db="EMBL/GenBank/DDBJ databases">
        <title>Faecal culturing of patients with breast cancer.</title>
        <authorList>
            <person name="Teng N.M.Y."/>
            <person name="Kiu R."/>
            <person name="Evans R."/>
            <person name="Baker D.J."/>
            <person name="Zenner C."/>
            <person name="Robinson S.D."/>
            <person name="Hall L.J."/>
        </authorList>
    </citation>
    <scope>NUCLEOTIDE SEQUENCE</scope>
    <source>
        <strain evidence="8">LH1062</strain>
    </source>
</reference>
<organism evidence="8 9">
    <name type="scientific">Allocoprobacillus halotolerans</name>
    <dbReference type="NCBI Taxonomy" id="2944914"/>
    <lineage>
        <taxon>Bacteria</taxon>
        <taxon>Bacillati</taxon>
        <taxon>Bacillota</taxon>
        <taxon>Erysipelotrichia</taxon>
        <taxon>Erysipelotrichales</taxon>
        <taxon>Erysipelotrichaceae</taxon>
        <taxon>Allocoprobacillus</taxon>
    </lineage>
</organism>
<dbReference type="InterPro" id="IPR012000">
    <property type="entry name" value="Thiamin_PyroP_enz_cen_dom"/>
</dbReference>
<sequence>MNNKDIENFIQGNKIDIIIHSANPNPTKNKQDVQDKMFEDSMRIFMNIFSCRKYVHKILYLGSGAELDKSKNMFQIHEEEFGRSIPHDVYGFSKYIMNYIIQCTNNVYNLRLFACYGPTDHESKFISHCIRCVLRNQDITIRQNCYFDYIHTDDLANIISFFIEHDPKYHDYNIASGSRYSLIEIAQNVLKVMKSDRKIVVLSEGLNKEYTPCINRLLDEMGNYEFKSLEDGIRTIIPYEEEILKHEKRVADIIMDILVEEGITDSFAVVGGGSMHLDNALGKKEEIHKIFNHHEQACAMAAEAYAKIEGKIPLVLVTSGPGATNTLTGVMGAWVDSLPMLVLSGQVRYDLTVAKTGLNLRFRGGQEFNIVDTVKTMTKYSKMIIDPLSIKQELLKAIKLATTGRRGPVWLDIPLDVQMAEVEIDDLYPEEIKSVNNEYQNDIVDILENLKEAKRPILLVGNGVGNSGAIPSFRAISKILGIPYLAAAQASDVGYREDDNYYGIAGIIGWRASNFILQNADFILSIGSSLGFKTTGYAQEYFAPNAKIYMIDADENEPLKPGLKIDKFIHADVNDFFNVWKDICYKIDVDSDWKEYCNKVRNKFDIFEATYNLDDNDRVCSYYFWKKYDEIAPNDNISILGNNTGISAKVQIGVLKERQRTMTNDNCGSMGYDLPAAIGAAVASKQPIICVTGDGSIMMNIQELQTIKHYNLPIKIVIFANDGYNAFRQTCKNFFNNFYVGCDFNTGVGFPSFKKVADTFGFKFHHCYNNKEVEKSLEWLFAIDGQAILEIDQRLDDPLTPKLMSRINDKGEFETPQLHDMYPFISEEELKELMYDIQ</sequence>
<dbReference type="InterPro" id="IPR036291">
    <property type="entry name" value="NAD(P)-bd_dom_sf"/>
</dbReference>
<dbReference type="InterPro" id="IPR012001">
    <property type="entry name" value="Thiamin_PyroP_enz_TPP-bd_dom"/>
</dbReference>
<evidence type="ECO:0000256" key="1">
    <source>
        <dbReference type="ARBA" id="ARBA00007812"/>
    </source>
</evidence>
<dbReference type="SUPFAM" id="SSF52467">
    <property type="entry name" value="DHS-like NAD/FAD-binding domain"/>
    <property type="match status" value="1"/>
</dbReference>
<dbReference type="PANTHER" id="PTHR18968">
    <property type="entry name" value="THIAMINE PYROPHOSPHATE ENZYMES"/>
    <property type="match status" value="1"/>
</dbReference>
<protein>
    <submittedName>
        <fullName evidence="8">Thiamine pyrophosphate-binding protein</fullName>
    </submittedName>
</protein>
<dbReference type="Gene3D" id="3.40.50.970">
    <property type="match status" value="2"/>
</dbReference>
<evidence type="ECO:0000313" key="8">
    <source>
        <dbReference type="EMBL" id="UTY38129.1"/>
    </source>
</evidence>
<dbReference type="InterPro" id="IPR001509">
    <property type="entry name" value="Epimerase_deHydtase"/>
</dbReference>
<evidence type="ECO:0000259" key="7">
    <source>
        <dbReference type="Pfam" id="PF02776"/>
    </source>
</evidence>
<dbReference type="InterPro" id="IPR011766">
    <property type="entry name" value="TPP_enzyme_TPP-bd"/>
</dbReference>
<dbReference type="InterPro" id="IPR045229">
    <property type="entry name" value="TPP_enz"/>
</dbReference>
<dbReference type="SUPFAM" id="SSF51735">
    <property type="entry name" value="NAD(P)-binding Rossmann-fold domains"/>
    <property type="match status" value="1"/>
</dbReference>
<evidence type="ECO:0000256" key="2">
    <source>
        <dbReference type="ARBA" id="ARBA00023052"/>
    </source>
</evidence>
<dbReference type="CDD" id="cd07035">
    <property type="entry name" value="TPP_PYR_POX_like"/>
    <property type="match status" value="1"/>
</dbReference>
<evidence type="ECO:0000259" key="4">
    <source>
        <dbReference type="Pfam" id="PF00205"/>
    </source>
</evidence>
<evidence type="ECO:0000313" key="9">
    <source>
        <dbReference type="Proteomes" id="UP001060112"/>
    </source>
</evidence>
<accession>A0ABY5I136</accession>
<gene>
    <name evidence="8" type="ORF">NMU03_10555</name>
</gene>
<dbReference type="Proteomes" id="UP001060112">
    <property type="component" value="Chromosome"/>
</dbReference>
<feature type="domain" description="Thiamine pyrophosphate enzyme N-terminal TPP-binding" evidence="7">
    <location>
        <begin position="249"/>
        <end position="352"/>
    </location>
</feature>